<evidence type="ECO:0000256" key="1">
    <source>
        <dbReference type="ARBA" id="ARBA00004651"/>
    </source>
</evidence>
<keyword evidence="6 7" id="KW-0472">Membrane</keyword>
<evidence type="ECO:0000256" key="5">
    <source>
        <dbReference type="ARBA" id="ARBA00022989"/>
    </source>
</evidence>
<dbReference type="PANTHER" id="PTHR43634:SF2">
    <property type="entry name" value="LOW CONDUCTANCE MECHANOSENSITIVE CHANNEL YNAI"/>
    <property type="match status" value="1"/>
</dbReference>
<dbReference type="InterPro" id="IPR023408">
    <property type="entry name" value="MscS_beta-dom_sf"/>
</dbReference>
<dbReference type="PANTHER" id="PTHR43634">
    <property type="entry name" value="OW CONDUCTANCE MECHANOSENSITIVE CHANNEL"/>
    <property type="match status" value="1"/>
</dbReference>
<feature type="transmembrane region" description="Helical" evidence="7">
    <location>
        <begin position="60"/>
        <end position="85"/>
    </location>
</feature>
<reference evidence="11 12" key="1">
    <citation type="submission" date="2023-10" db="EMBL/GenBank/DDBJ databases">
        <title>Two novel species belonging to the OM43/NOR5 clade.</title>
        <authorList>
            <person name="Park M."/>
        </authorList>
    </citation>
    <scope>NUCLEOTIDE SEQUENCE [LARGE SCALE GENOMIC DNA]</scope>
    <source>
        <strain evidence="11 12">IMCC43200</strain>
    </source>
</reference>
<dbReference type="InterPro" id="IPR011066">
    <property type="entry name" value="MscS_channel_C_sf"/>
</dbReference>
<evidence type="ECO:0000259" key="10">
    <source>
        <dbReference type="Pfam" id="PF21088"/>
    </source>
</evidence>
<feature type="transmembrane region" description="Helical" evidence="7">
    <location>
        <begin position="168"/>
        <end position="191"/>
    </location>
</feature>
<feature type="transmembrane region" description="Helical" evidence="7">
    <location>
        <begin position="20"/>
        <end position="39"/>
    </location>
</feature>
<dbReference type="Gene3D" id="2.30.30.60">
    <property type="match status" value="1"/>
</dbReference>
<feature type="domain" description="Mechanosensitive ion channel MscS C-terminal" evidence="9">
    <location>
        <begin position="264"/>
        <end position="347"/>
    </location>
</feature>
<dbReference type="InterPro" id="IPR049142">
    <property type="entry name" value="MS_channel_1st"/>
</dbReference>
<sequence>MESQLTVAFAHVANSLNLPWVWVAIGGLLLIALVGQWVIGAVFNRLHRLAEQSKQQWDDAFVTALAAPAKLAWWLLLVTLLFALLPALASVRGIALTTLHASLVLLVPWFLHRLIANVEEQVVLAKFSDGASVDKATVRSTARLLRVALWLITALMLLQTLGVSVSGLLAFGGIGGIAVGFAAKDLLANFFGGIGIYMDRPFTIGDWVRSPDRALEGTVEDIGWRVTRIRTFDKRPLYVPNSVFSQIVIENPSRMLNRRIYEKFGLRYEDSRSLAPVVDAVREMLQTHEAIDTDQTIIVNFESFGGSSLDCFLYCHTRTTNWVEYHGVKQDVLLRVLEIVHAHGADIAFPTRTLHMQGPDGSQGA</sequence>
<evidence type="ECO:0000256" key="7">
    <source>
        <dbReference type="SAM" id="Phobius"/>
    </source>
</evidence>
<feature type="transmembrane region" description="Helical" evidence="7">
    <location>
        <begin position="91"/>
        <end position="111"/>
    </location>
</feature>
<feature type="domain" description="Mechanosensitive ion channel transmembrane helices 2/3" evidence="10">
    <location>
        <begin position="144"/>
        <end position="184"/>
    </location>
</feature>
<keyword evidence="12" id="KW-1185">Reference proteome</keyword>
<evidence type="ECO:0000256" key="6">
    <source>
        <dbReference type="ARBA" id="ARBA00023136"/>
    </source>
</evidence>
<keyword evidence="5 7" id="KW-1133">Transmembrane helix</keyword>
<dbReference type="Pfam" id="PF21088">
    <property type="entry name" value="MS_channel_1st"/>
    <property type="match status" value="1"/>
</dbReference>
<evidence type="ECO:0000313" key="11">
    <source>
        <dbReference type="EMBL" id="WOJ94240.1"/>
    </source>
</evidence>
<organism evidence="11 12">
    <name type="scientific">Congregibacter variabilis</name>
    <dbReference type="NCBI Taxonomy" id="3081200"/>
    <lineage>
        <taxon>Bacteria</taxon>
        <taxon>Pseudomonadati</taxon>
        <taxon>Pseudomonadota</taxon>
        <taxon>Gammaproteobacteria</taxon>
        <taxon>Cellvibrionales</taxon>
        <taxon>Halieaceae</taxon>
        <taxon>Congregibacter</taxon>
    </lineage>
</organism>
<dbReference type="InterPro" id="IPR006685">
    <property type="entry name" value="MscS_channel_2nd"/>
</dbReference>
<feature type="domain" description="Mechanosensitive ion channel MscS" evidence="8">
    <location>
        <begin position="185"/>
        <end position="254"/>
    </location>
</feature>
<dbReference type="SUPFAM" id="SSF50182">
    <property type="entry name" value="Sm-like ribonucleoproteins"/>
    <property type="match status" value="1"/>
</dbReference>
<accession>A0ABZ0I524</accession>
<comment type="subcellular location">
    <subcellularLocation>
        <location evidence="1">Cell membrane</location>
        <topology evidence="1">Multi-pass membrane protein</topology>
    </subcellularLocation>
</comment>
<dbReference type="InterPro" id="IPR010920">
    <property type="entry name" value="LSM_dom_sf"/>
</dbReference>
<keyword evidence="3" id="KW-1003">Cell membrane</keyword>
<dbReference type="SUPFAM" id="SSF82861">
    <property type="entry name" value="Mechanosensitive channel protein MscS (YggB), transmembrane region"/>
    <property type="match status" value="1"/>
</dbReference>
<evidence type="ECO:0000313" key="12">
    <source>
        <dbReference type="Proteomes" id="UP001626537"/>
    </source>
</evidence>
<evidence type="ECO:0000256" key="3">
    <source>
        <dbReference type="ARBA" id="ARBA00022475"/>
    </source>
</evidence>
<dbReference type="Proteomes" id="UP001626537">
    <property type="component" value="Chromosome"/>
</dbReference>
<dbReference type="Pfam" id="PF00924">
    <property type="entry name" value="MS_channel_2nd"/>
    <property type="match status" value="1"/>
</dbReference>
<dbReference type="Pfam" id="PF21082">
    <property type="entry name" value="MS_channel_3rd"/>
    <property type="match status" value="1"/>
</dbReference>
<evidence type="ECO:0000256" key="4">
    <source>
        <dbReference type="ARBA" id="ARBA00022692"/>
    </source>
</evidence>
<dbReference type="SUPFAM" id="SSF82689">
    <property type="entry name" value="Mechanosensitive channel protein MscS (YggB), C-terminal domain"/>
    <property type="match status" value="1"/>
</dbReference>
<dbReference type="EMBL" id="CP136864">
    <property type="protein sequence ID" value="WOJ94240.1"/>
    <property type="molecule type" value="Genomic_DNA"/>
</dbReference>
<dbReference type="Gene3D" id="3.30.70.100">
    <property type="match status" value="1"/>
</dbReference>
<evidence type="ECO:0000256" key="2">
    <source>
        <dbReference type="ARBA" id="ARBA00008017"/>
    </source>
</evidence>
<proteinExistence type="inferred from homology"/>
<dbReference type="Gene3D" id="1.10.287.1260">
    <property type="match status" value="1"/>
</dbReference>
<gene>
    <name evidence="11" type="ORF">R0135_03510</name>
</gene>
<dbReference type="InterPro" id="IPR011014">
    <property type="entry name" value="MscS_channel_TM-2"/>
</dbReference>
<evidence type="ECO:0000259" key="9">
    <source>
        <dbReference type="Pfam" id="PF21082"/>
    </source>
</evidence>
<protein>
    <submittedName>
        <fullName evidence="11">Mechanosensitive ion channel family protein</fullName>
    </submittedName>
</protein>
<keyword evidence="4 7" id="KW-0812">Transmembrane</keyword>
<comment type="similarity">
    <text evidence="2">Belongs to the MscS (TC 1.A.23) family.</text>
</comment>
<dbReference type="InterPro" id="IPR049278">
    <property type="entry name" value="MS_channel_C"/>
</dbReference>
<dbReference type="PROSITE" id="PS01246">
    <property type="entry name" value="UPF0003"/>
    <property type="match status" value="1"/>
</dbReference>
<name>A0ABZ0I524_9GAMM</name>
<dbReference type="InterPro" id="IPR045042">
    <property type="entry name" value="YnaI-like"/>
</dbReference>
<evidence type="ECO:0000259" key="8">
    <source>
        <dbReference type="Pfam" id="PF00924"/>
    </source>
</evidence>
<dbReference type="InterPro" id="IPR006686">
    <property type="entry name" value="MscS_channel_CS"/>
</dbReference>
<feature type="transmembrane region" description="Helical" evidence="7">
    <location>
        <begin position="144"/>
        <end position="162"/>
    </location>
</feature>
<dbReference type="RefSeq" id="WP_407348874.1">
    <property type="nucleotide sequence ID" value="NZ_CP136864.1"/>
</dbReference>